<protein>
    <submittedName>
        <fullName evidence="4">Flagellar type III secretion system protein FlhB</fullName>
    </submittedName>
</protein>
<dbReference type="EMBL" id="QUWV01000001">
    <property type="protein sequence ID" value="RFD21569.1"/>
    <property type="molecule type" value="Genomic_DNA"/>
</dbReference>
<dbReference type="PANTHER" id="PTHR30531">
    <property type="entry name" value="FLAGELLAR BIOSYNTHETIC PROTEIN FLHB"/>
    <property type="match status" value="1"/>
</dbReference>
<keyword evidence="5" id="KW-1185">Reference proteome</keyword>
<dbReference type="GO" id="GO:0005886">
    <property type="term" value="C:plasma membrane"/>
    <property type="evidence" value="ECO:0007669"/>
    <property type="project" value="TreeGrafter"/>
</dbReference>
<proteinExistence type="inferred from homology"/>
<reference evidence="4 5" key="1">
    <citation type="submission" date="2018-08" db="EMBL/GenBank/DDBJ databases">
        <title>Komagataeibacter sp. AV 382.</title>
        <authorList>
            <person name="Skraban J."/>
            <person name="Trcek J."/>
        </authorList>
    </citation>
    <scope>NUCLEOTIDE SEQUENCE [LARGE SCALE GENOMIC DNA]</scope>
    <source>
        <strain evidence="4 5">AV 382</strain>
    </source>
</reference>
<dbReference type="Gene3D" id="3.40.1690.10">
    <property type="entry name" value="secretion proteins EscU"/>
    <property type="match status" value="1"/>
</dbReference>
<gene>
    <name evidence="4" type="primary">flhB</name>
    <name evidence="4" type="ORF">DY926_00265</name>
</gene>
<evidence type="ECO:0000313" key="5">
    <source>
        <dbReference type="Proteomes" id="UP000262371"/>
    </source>
</evidence>
<keyword evidence="4" id="KW-0969">Cilium</keyword>
<comment type="caution">
    <text evidence="4">The sequence shown here is derived from an EMBL/GenBank/DDBJ whole genome shotgun (WGS) entry which is preliminary data.</text>
</comment>
<keyword evidence="3" id="KW-1133">Transmembrane helix</keyword>
<feature type="transmembrane region" description="Helical" evidence="3">
    <location>
        <begin position="191"/>
        <end position="213"/>
    </location>
</feature>
<dbReference type="InterPro" id="IPR029025">
    <property type="entry name" value="T3SS_substrate_exporter_C"/>
</dbReference>
<dbReference type="SUPFAM" id="SSF160544">
    <property type="entry name" value="EscU C-terminal domain-like"/>
    <property type="match status" value="1"/>
</dbReference>
<dbReference type="OrthoDB" id="9807950at2"/>
<sequence>MADEGSGGGERSQAPTERKLQTAREEGNVAQSRELPMLLVLGAFLIIFTLTSAQSGTRFVAHMRGIMGHFDSIPPDMTSIKRAAMQSGMEGVLLAAPLVCISIVVTLICGLLQTGFLWRPEALVPDLTRLSPMRGIKRLFSLSNLVETLKSCTKFIVFGLLLYGVAKGTLQVAPEAERWTITRLTKELTSWFAYATLVVLVVQCAIALLDDLWTRYNRIRGLRMSFQDIKEENRQTEGDPLVKRRLQIIRRKRARRRMLDAVKTATVVVTNPTHYAVALLYETGTESAPQIIAKGTDDLAARIRHAAEDARVPVIANPPLARALYTIPLDSEIPPEYFQPVAAIIAYVMKLKTPGSRTQLR</sequence>
<dbReference type="GO" id="GO:0009306">
    <property type="term" value="P:protein secretion"/>
    <property type="evidence" value="ECO:0007669"/>
    <property type="project" value="InterPro"/>
</dbReference>
<evidence type="ECO:0000256" key="2">
    <source>
        <dbReference type="SAM" id="MobiDB-lite"/>
    </source>
</evidence>
<feature type="compositionally biased region" description="Basic and acidic residues" evidence="2">
    <location>
        <begin position="16"/>
        <end position="27"/>
    </location>
</feature>
<dbReference type="Pfam" id="PF01312">
    <property type="entry name" value="Bac_export_2"/>
    <property type="match status" value="1"/>
</dbReference>
<keyword evidence="3" id="KW-0812">Transmembrane</keyword>
<organism evidence="4 5">
    <name type="scientific">Komagataeibacter melaceti</name>
    <dbReference type="NCBI Taxonomy" id="2766577"/>
    <lineage>
        <taxon>Bacteria</taxon>
        <taxon>Pseudomonadati</taxon>
        <taxon>Pseudomonadota</taxon>
        <taxon>Alphaproteobacteria</taxon>
        <taxon>Acetobacterales</taxon>
        <taxon>Acetobacteraceae</taxon>
        <taxon>Komagataeibacter</taxon>
    </lineage>
</organism>
<dbReference type="InterPro" id="IPR006135">
    <property type="entry name" value="T3SS_substrate_exporter"/>
</dbReference>
<dbReference type="AlphaFoldDB" id="A0A371Z548"/>
<feature type="transmembrane region" description="Helical" evidence="3">
    <location>
        <begin position="35"/>
        <end position="53"/>
    </location>
</feature>
<evidence type="ECO:0000256" key="3">
    <source>
        <dbReference type="SAM" id="Phobius"/>
    </source>
</evidence>
<dbReference type="Proteomes" id="UP000262371">
    <property type="component" value="Unassembled WGS sequence"/>
</dbReference>
<dbReference type="RefSeq" id="WP_116701534.1">
    <property type="nucleotide sequence ID" value="NZ_QUWV01000001.1"/>
</dbReference>
<accession>A0A371Z548</accession>
<feature type="region of interest" description="Disordered" evidence="2">
    <location>
        <begin position="1"/>
        <end position="28"/>
    </location>
</feature>
<keyword evidence="3" id="KW-0472">Membrane</keyword>
<feature type="transmembrane region" description="Helical" evidence="3">
    <location>
        <begin position="91"/>
        <end position="118"/>
    </location>
</feature>
<dbReference type="PRINTS" id="PR00950">
    <property type="entry name" value="TYPE3IMSPROT"/>
</dbReference>
<name>A0A371Z548_9PROT</name>
<keyword evidence="4" id="KW-0282">Flagellum</keyword>
<evidence type="ECO:0000256" key="1">
    <source>
        <dbReference type="ARBA" id="ARBA00010690"/>
    </source>
</evidence>
<keyword evidence="4" id="KW-0966">Cell projection</keyword>
<evidence type="ECO:0000313" key="4">
    <source>
        <dbReference type="EMBL" id="RFD21569.1"/>
    </source>
</evidence>
<comment type="similarity">
    <text evidence="1">Belongs to the type III secretion exporter family.</text>
</comment>
<feature type="compositionally biased region" description="Gly residues" evidence="2">
    <location>
        <begin position="1"/>
        <end position="10"/>
    </location>
</feature>
<dbReference type="PANTHER" id="PTHR30531:SF12">
    <property type="entry name" value="FLAGELLAR BIOSYNTHETIC PROTEIN FLHB"/>
    <property type="match status" value="1"/>
</dbReference>